<keyword evidence="7" id="KW-0732">Signal</keyword>
<keyword evidence="4 6" id="KW-0472">Membrane</keyword>
<feature type="chain" id="PRO_5001931079" evidence="7">
    <location>
        <begin position="30"/>
        <end position="572"/>
    </location>
</feature>
<dbReference type="Pfam" id="PF04610">
    <property type="entry name" value="TrbL"/>
    <property type="match status" value="1"/>
</dbReference>
<feature type="compositionally biased region" description="Low complexity" evidence="5">
    <location>
        <begin position="509"/>
        <end position="542"/>
    </location>
</feature>
<evidence type="ECO:0000256" key="2">
    <source>
        <dbReference type="ARBA" id="ARBA00022692"/>
    </source>
</evidence>
<evidence type="ECO:0000313" key="8">
    <source>
        <dbReference type="EMBL" id="AIT72715.1"/>
    </source>
</evidence>
<evidence type="ECO:0000256" key="1">
    <source>
        <dbReference type="ARBA" id="ARBA00004141"/>
    </source>
</evidence>
<dbReference type="EMBL" id="KM670336">
    <property type="protein sequence ID" value="AIT72715.1"/>
    <property type="molecule type" value="Genomic_DNA"/>
</dbReference>
<dbReference type="GO" id="GO:0030255">
    <property type="term" value="P:protein secretion by the type IV secretion system"/>
    <property type="evidence" value="ECO:0007669"/>
    <property type="project" value="InterPro"/>
</dbReference>
<dbReference type="RefSeq" id="WP_033474589.1">
    <property type="nucleotide sequence ID" value="NZ_KM670336.1"/>
</dbReference>
<sequence length="572" mass="55572">MARREQHQFLLWVVLLLLASFAFASNASAADLHDPSGSFTGLLDLVKNSAAQWDGKLRGYAKTLFWLLASIQFVWTFMPLVFRQADFGEIVGELIRFILVIGFFYALLLFSADWADKVVDSFRTAGASAAGLGTSQIRPGDIFGTSIELANTIGDVETWNPLTATMVALAGLLVLLCFAFIAAFMGLTIIESYVVINASVLFMGFGASQWTREYALAIVRYAVSVGAKLFVLTLIVGLIVDSAKTWQAAYNHDDASMWTMVGLALVCAYLAKTIPELVAGMISGTSMGGGSAIGGMAAAGAAGAAAAIATIATAGAAAPAAAGALGAAGSGGAAGAGAAGAGGIGGGGLAAAINSSFAGGSAPAAAATGGSGAASGLGASTGGQAAAKGASSAGARVGGSAAPQSPGPAPQQPSSGVQQAAKQAGKAAQGGDDDKGQQTAAGAQTPPAGNADASASSSAPSASAQSPAAQAGEGQGEAKSGVSGHQIASGITRGAGILSAIAVPGMEGAAGLSLGAGAPQPVPGSGADADGSMAPSSAPSSAEPQNVIRPAEPSPASPSDAGPAKPDTKGGE</sequence>
<feature type="transmembrane region" description="Helical" evidence="6">
    <location>
        <begin position="63"/>
        <end position="82"/>
    </location>
</feature>
<name>A0A097J0P1_SALSE</name>
<evidence type="ECO:0000256" key="4">
    <source>
        <dbReference type="ARBA" id="ARBA00023136"/>
    </source>
</evidence>
<comment type="subcellular location">
    <subcellularLocation>
        <location evidence="1">Membrane</location>
        <topology evidence="1">Multi-pass membrane protein</topology>
    </subcellularLocation>
</comment>
<organism evidence="8">
    <name type="scientific">Salmonella senftenberg</name>
    <dbReference type="NCBI Taxonomy" id="28150"/>
    <lineage>
        <taxon>Bacteria</taxon>
        <taxon>Pseudomonadati</taxon>
        <taxon>Pseudomonadota</taxon>
        <taxon>Gammaproteobacteria</taxon>
        <taxon>Enterobacterales</taxon>
        <taxon>Enterobacteriaceae</taxon>
        <taxon>Salmonella</taxon>
    </lineage>
</organism>
<feature type="transmembrane region" description="Helical" evidence="6">
    <location>
        <begin position="94"/>
        <end position="112"/>
    </location>
</feature>
<feature type="signal peptide" evidence="7">
    <location>
        <begin position="1"/>
        <end position="29"/>
    </location>
</feature>
<accession>A0A097J0P1</accession>
<protein>
    <submittedName>
        <fullName evidence="8">TrbL</fullName>
    </submittedName>
</protein>
<evidence type="ECO:0000256" key="6">
    <source>
        <dbReference type="SAM" id="Phobius"/>
    </source>
</evidence>
<feature type="region of interest" description="Disordered" evidence="5">
    <location>
        <begin position="509"/>
        <end position="572"/>
    </location>
</feature>
<geneLocation type="plasmid" evidence="8">
    <name>pSRC119-A/C</name>
</geneLocation>
<dbReference type="InterPro" id="IPR014150">
    <property type="entry name" value="Conjugal_tfr_TrbL"/>
</dbReference>
<proteinExistence type="predicted"/>
<evidence type="ECO:0000256" key="5">
    <source>
        <dbReference type="SAM" id="MobiDB-lite"/>
    </source>
</evidence>
<feature type="compositionally biased region" description="Low complexity" evidence="5">
    <location>
        <begin position="412"/>
        <end position="430"/>
    </location>
</feature>
<feature type="compositionally biased region" description="Low complexity" evidence="5">
    <location>
        <begin position="382"/>
        <end position="404"/>
    </location>
</feature>
<evidence type="ECO:0000256" key="3">
    <source>
        <dbReference type="ARBA" id="ARBA00022989"/>
    </source>
</evidence>
<evidence type="ECO:0000256" key="7">
    <source>
        <dbReference type="SAM" id="SignalP"/>
    </source>
</evidence>
<keyword evidence="8" id="KW-0614">Plasmid</keyword>
<dbReference type="NCBIfam" id="TIGR02783">
    <property type="entry name" value="TrbL_P"/>
    <property type="match status" value="1"/>
</dbReference>
<keyword evidence="3 6" id="KW-1133">Transmembrane helix</keyword>
<keyword evidence="2 6" id="KW-0812">Transmembrane</keyword>
<dbReference type="AlphaFoldDB" id="A0A097J0P1"/>
<feature type="region of interest" description="Disordered" evidence="5">
    <location>
        <begin position="369"/>
        <end position="485"/>
    </location>
</feature>
<reference evidence="8" key="1">
    <citation type="journal article" date="2015" name="J. Antimicrob. Chemother.">
        <title>A type 2 A/C2 plasmid carrying the aacC4 apramycin resistance gene and the erm(42) erythromycin resistance gene recovered from two Salmonella enterica serovars.</title>
        <authorList>
            <person name="Harmer C.J."/>
            <person name="Holt K.E."/>
            <person name="Hall R.M."/>
        </authorList>
    </citation>
    <scope>NUCLEOTIDE SEQUENCE</scope>
    <source>
        <strain evidence="8">SRC119</strain>
        <plasmid evidence="8">pSRC119-A/C</plasmid>
    </source>
</reference>
<gene>
    <name evidence="8" type="primary">trbL</name>
</gene>
<feature type="transmembrane region" description="Helical" evidence="6">
    <location>
        <begin position="217"/>
        <end position="240"/>
    </location>
</feature>
<feature type="compositionally biased region" description="Low complexity" evidence="5">
    <location>
        <begin position="437"/>
        <end position="472"/>
    </location>
</feature>
<feature type="transmembrane region" description="Helical" evidence="6">
    <location>
        <begin position="167"/>
        <end position="196"/>
    </location>
</feature>
<dbReference type="GO" id="GO:0016020">
    <property type="term" value="C:membrane"/>
    <property type="evidence" value="ECO:0007669"/>
    <property type="project" value="UniProtKB-SubCell"/>
</dbReference>
<dbReference type="InterPro" id="IPR007688">
    <property type="entry name" value="Conjugal_tfr_TrbL/VirB6"/>
</dbReference>
<feature type="compositionally biased region" description="Gly residues" evidence="5">
    <location>
        <begin position="369"/>
        <end position="381"/>
    </location>
</feature>